<evidence type="ECO:0000256" key="2">
    <source>
        <dbReference type="ARBA" id="ARBA00022475"/>
    </source>
</evidence>
<feature type="transmembrane region" description="Helical" evidence="10">
    <location>
        <begin position="149"/>
        <end position="168"/>
    </location>
</feature>
<keyword evidence="6 10" id="KW-0472">Membrane</keyword>
<proteinExistence type="predicted"/>
<name>A0A091WP02_OPIHO</name>
<dbReference type="STRING" id="30419.A0A091WP02"/>
<dbReference type="InterPro" id="IPR017452">
    <property type="entry name" value="GPCR_Rhodpsn_7TM"/>
</dbReference>
<evidence type="ECO:0000256" key="7">
    <source>
        <dbReference type="ARBA" id="ARBA00023170"/>
    </source>
</evidence>
<evidence type="ECO:0000256" key="10">
    <source>
        <dbReference type="SAM" id="Phobius"/>
    </source>
</evidence>
<accession>A0A091WP02</accession>
<gene>
    <name evidence="12" type="ORF">N306_10237</name>
</gene>
<keyword evidence="3 10" id="KW-0812">Transmembrane</keyword>
<evidence type="ECO:0000313" key="13">
    <source>
        <dbReference type="Proteomes" id="UP000053605"/>
    </source>
</evidence>
<evidence type="ECO:0000256" key="5">
    <source>
        <dbReference type="ARBA" id="ARBA00023040"/>
    </source>
</evidence>
<evidence type="ECO:0000256" key="4">
    <source>
        <dbReference type="ARBA" id="ARBA00022989"/>
    </source>
</evidence>
<keyword evidence="2" id="KW-1003">Cell membrane</keyword>
<keyword evidence="7 12" id="KW-0675">Receptor</keyword>
<dbReference type="Proteomes" id="UP000053605">
    <property type="component" value="Unassembled WGS sequence"/>
</dbReference>
<evidence type="ECO:0000313" key="12">
    <source>
        <dbReference type="EMBL" id="KFR16840.1"/>
    </source>
</evidence>
<evidence type="ECO:0000256" key="3">
    <source>
        <dbReference type="ARBA" id="ARBA00022692"/>
    </source>
</evidence>
<feature type="transmembrane region" description="Helical" evidence="10">
    <location>
        <begin position="188"/>
        <end position="213"/>
    </location>
</feature>
<keyword evidence="8" id="KW-0807">Transducer</keyword>
<evidence type="ECO:0000256" key="1">
    <source>
        <dbReference type="ARBA" id="ARBA00004651"/>
    </source>
</evidence>
<dbReference type="PhylomeDB" id="A0A091WP02"/>
<dbReference type="GO" id="GO:0043005">
    <property type="term" value="C:neuron projection"/>
    <property type="evidence" value="ECO:0007669"/>
    <property type="project" value="TreeGrafter"/>
</dbReference>
<dbReference type="Gene3D" id="1.20.1070.10">
    <property type="entry name" value="Rhodopsin 7-helix transmembrane proteins"/>
    <property type="match status" value="1"/>
</dbReference>
<protein>
    <submittedName>
        <fullName evidence="12">Putative G-protein coupled receptor 149</fullName>
    </submittedName>
</protein>
<feature type="region of interest" description="Disordered" evidence="9">
    <location>
        <begin position="448"/>
        <end position="469"/>
    </location>
</feature>
<dbReference type="CDD" id="cd15011">
    <property type="entry name" value="7tmA_GPR149"/>
    <property type="match status" value="1"/>
</dbReference>
<comment type="subcellular location">
    <subcellularLocation>
        <location evidence="1">Cell membrane</location>
        <topology evidence="1">Multi-pass membrane protein</topology>
    </subcellularLocation>
</comment>
<feature type="transmembrane region" description="Helical" evidence="10">
    <location>
        <begin position="67"/>
        <end position="90"/>
    </location>
</feature>
<feature type="domain" description="G-protein coupled receptors family 1 profile" evidence="11">
    <location>
        <begin position="50"/>
        <end position="358"/>
    </location>
</feature>
<keyword evidence="5" id="KW-0297">G-protein coupled receptor</keyword>
<dbReference type="EMBL" id="KK736027">
    <property type="protein sequence ID" value="KFR16840.1"/>
    <property type="molecule type" value="Genomic_DNA"/>
</dbReference>
<dbReference type="GO" id="GO:0005886">
    <property type="term" value="C:plasma membrane"/>
    <property type="evidence" value="ECO:0007669"/>
    <property type="project" value="UniProtKB-SubCell"/>
</dbReference>
<evidence type="ECO:0000259" key="11">
    <source>
        <dbReference type="PROSITE" id="PS50262"/>
    </source>
</evidence>
<dbReference type="AlphaFoldDB" id="A0A091WP02"/>
<organism evidence="12 13">
    <name type="scientific">Opisthocomus hoazin</name>
    <name type="common">Hoatzin</name>
    <name type="synonym">Phasianus hoazin</name>
    <dbReference type="NCBI Taxonomy" id="30419"/>
    <lineage>
        <taxon>Eukaryota</taxon>
        <taxon>Metazoa</taxon>
        <taxon>Chordata</taxon>
        <taxon>Craniata</taxon>
        <taxon>Vertebrata</taxon>
        <taxon>Euteleostomi</taxon>
        <taxon>Archelosauria</taxon>
        <taxon>Archosauria</taxon>
        <taxon>Dinosauria</taxon>
        <taxon>Saurischia</taxon>
        <taxon>Theropoda</taxon>
        <taxon>Coelurosauria</taxon>
        <taxon>Aves</taxon>
        <taxon>Neognathae</taxon>
        <taxon>Neoaves</taxon>
        <taxon>Opisthocomiformes</taxon>
        <taxon>Opisthocomidae</taxon>
        <taxon>Opisthocomus</taxon>
    </lineage>
</organism>
<dbReference type="PANTHER" id="PTHR24229:SF32">
    <property type="entry name" value="G-PROTEIN COUPLED RECEPTOR 149-RELATED"/>
    <property type="match status" value="1"/>
</dbReference>
<dbReference type="PANTHER" id="PTHR24229">
    <property type="entry name" value="NEUROPEPTIDES RECEPTOR"/>
    <property type="match status" value="1"/>
</dbReference>
<dbReference type="GO" id="GO:0007218">
    <property type="term" value="P:neuropeptide signaling pathway"/>
    <property type="evidence" value="ECO:0007669"/>
    <property type="project" value="TreeGrafter"/>
</dbReference>
<evidence type="ECO:0000256" key="6">
    <source>
        <dbReference type="ARBA" id="ARBA00023136"/>
    </source>
</evidence>
<keyword evidence="13" id="KW-1185">Reference proteome</keyword>
<dbReference type="GO" id="GO:0042923">
    <property type="term" value="F:neuropeptide binding"/>
    <property type="evidence" value="ECO:0007669"/>
    <property type="project" value="TreeGrafter"/>
</dbReference>
<feature type="transmembrane region" description="Helical" evidence="10">
    <location>
        <begin position="307"/>
        <end position="329"/>
    </location>
</feature>
<dbReference type="SUPFAM" id="SSF81321">
    <property type="entry name" value="Family A G protein-coupled receptor-like"/>
    <property type="match status" value="1"/>
</dbReference>
<feature type="transmembrane region" description="Helical" evidence="10">
    <location>
        <begin position="32"/>
        <end position="55"/>
    </location>
</feature>
<sequence length="702" mass="75512">MSVTPSNLSLNGTSFFAENHSIMDKPSKQRTLNVLLFCLTFIIAFIALLGSIYSLVSLLKMQNKTTVSMIVTSLSVDDLISIVPVIIFMLTQWSSDVLPQPLCTISALAYLCQGVSGNLKGSLIVSYNFYTINRTETTSCSTPKRRVSMVWAILIVWIVSLLICILPLCGWGKYIPTSWGCFTDTASSYVLFLFVVYLLCFCLLTVLSVPLTYQLLCSDEQQLLHIDYQEISGGCITPGTPAGCSTATPSLSPVDPVDKTLKHFQNACPGSEAVFRKGVAESSALEPGCVNSIQSRSFTVGFAQKRFSLILALTKVVLWLPMMIQMVVQHITGFQSLSSETLSFLLTLLGAAVTPVFVLSEHWTHLPCGCIINCRKNSYAVSSEELNSKYGRVTRSWSVSCSKEDGKKGHSRGVGADPTWPNGARYSIPCDVTLGSGGGGGAAGTLARGLGGRSAGDSSAPGQEPGSGVGCPVPCSGAEGPDPVLGGRLCSGCGAESFQVLSHGNGHSFSFQRSGGALAIPLCAFQGTVSLQAPTGKTLSLSTYEVSTEGQKIPPASKKIEVYRSKSVGHEPNLEESPNTFADTSVKIHLEVLEICDNEEALDTVSIISNISQSSTQVRSPSLRYSRKENRFVSCDLGETASYSLFIPSNNPDSDINISIPDTVEAHRQNSKKQDMERGGYQEEIQMLNKAYRKREEDGNGN</sequence>
<evidence type="ECO:0000256" key="8">
    <source>
        <dbReference type="ARBA" id="ARBA00023224"/>
    </source>
</evidence>
<evidence type="ECO:0000256" key="9">
    <source>
        <dbReference type="SAM" id="MobiDB-lite"/>
    </source>
</evidence>
<dbReference type="GO" id="GO:0004930">
    <property type="term" value="F:G protein-coupled receptor activity"/>
    <property type="evidence" value="ECO:0007669"/>
    <property type="project" value="UniProtKB-KW"/>
</dbReference>
<dbReference type="PROSITE" id="PS50262">
    <property type="entry name" value="G_PROTEIN_RECEP_F1_2"/>
    <property type="match status" value="1"/>
</dbReference>
<reference evidence="12 13" key="1">
    <citation type="submission" date="2014-04" db="EMBL/GenBank/DDBJ databases">
        <title>Genome evolution of avian class.</title>
        <authorList>
            <person name="Zhang G."/>
            <person name="Li C."/>
        </authorList>
    </citation>
    <scope>NUCLEOTIDE SEQUENCE [LARGE SCALE GENOMIC DNA]</scope>
    <source>
        <strain evidence="12">BGI_N306</strain>
    </source>
</reference>
<keyword evidence="4 10" id="KW-1133">Transmembrane helix</keyword>